<keyword evidence="1" id="KW-0812">Transmembrane</keyword>
<evidence type="ECO:0000256" key="1">
    <source>
        <dbReference type="SAM" id="Phobius"/>
    </source>
</evidence>
<protein>
    <submittedName>
        <fullName evidence="2">Uncharacterized protein</fullName>
    </submittedName>
</protein>
<reference evidence="2" key="1">
    <citation type="journal article" date="2021" name="Proc. Natl. Acad. Sci. U.S.A.">
        <title>A Catalog of Tens of Thousands of Viruses from Human Metagenomes Reveals Hidden Associations with Chronic Diseases.</title>
        <authorList>
            <person name="Tisza M.J."/>
            <person name="Buck C.B."/>
        </authorList>
    </citation>
    <scope>NUCLEOTIDE SEQUENCE</scope>
    <source>
        <strain evidence="2">Ct1ba2</strain>
    </source>
</reference>
<accession>A0A8S5S6J9</accession>
<proteinExistence type="predicted"/>
<dbReference type="EMBL" id="BK032540">
    <property type="protein sequence ID" value="DAF46569.1"/>
    <property type="molecule type" value="Genomic_DNA"/>
</dbReference>
<name>A0A8S5S6J9_9CAUD</name>
<sequence length="71" mass="8270">MEKKLDSYDKAWVGIERPSFKCEKLIKKKAKIKKAKKVDRLDDMRTVGNVCIMLLKFCILLNLLVITGRML</sequence>
<feature type="transmembrane region" description="Helical" evidence="1">
    <location>
        <begin position="46"/>
        <end position="66"/>
    </location>
</feature>
<keyword evidence="1" id="KW-1133">Transmembrane helix</keyword>
<keyword evidence="1" id="KW-0472">Membrane</keyword>
<evidence type="ECO:0000313" key="2">
    <source>
        <dbReference type="EMBL" id="DAF46569.1"/>
    </source>
</evidence>
<organism evidence="2">
    <name type="scientific">Myoviridae sp. ct1ba2</name>
    <dbReference type="NCBI Taxonomy" id="2827654"/>
    <lineage>
        <taxon>Viruses</taxon>
        <taxon>Duplodnaviria</taxon>
        <taxon>Heunggongvirae</taxon>
        <taxon>Uroviricota</taxon>
        <taxon>Caudoviricetes</taxon>
    </lineage>
</organism>